<keyword evidence="4" id="KW-1185">Reference proteome</keyword>
<evidence type="ECO:0000256" key="2">
    <source>
        <dbReference type="SAM" id="MobiDB-lite"/>
    </source>
</evidence>
<dbReference type="GO" id="GO:0003723">
    <property type="term" value="F:RNA binding"/>
    <property type="evidence" value="ECO:0007669"/>
    <property type="project" value="UniProtKB-UniRule"/>
</dbReference>
<sequence length="249" mass="27387">MVSRFEQILSSPAPEVSTTAPRAAAPAKGRAQDITLGKEIQDQYWNAVLTNAYFLRYPAGGGRFEPMRPLYEVLEKLKLAGAGLARVEEQVGRGRIVRLKLEQGSVPEAEWNRIRAEELPRFKDQLRWLFTLSVMGAAAEYVDLGVELPAEWVGDVLGKHGSRIAELREDIIAEMVEKRRRSGLCFRLKDGRIYCLVPCKTGRRVAGGRVITELTPEEAVIVAEAQETGLLPAGTDGARSALKWGSGAA</sequence>
<organism evidence="3 4">
    <name type="scientific">Pelotomaculum propionicicum</name>
    <dbReference type="NCBI Taxonomy" id="258475"/>
    <lineage>
        <taxon>Bacteria</taxon>
        <taxon>Bacillati</taxon>
        <taxon>Bacillota</taxon>
        <taxon>Clostridia</taxon>
        <taxon>Eubacteriales</taxon>
        <taxon>Desulfotomaculaceae</taxon>
        <taxon>Pelotomaculum</taxon>
    </lineage>
</organism>
<dbReference type="EMBL" id="QFFZ01000002">
    <property type="protein sequence ID" value="TEB13396.1"/>
    <property type="molecule type" value="Genomic_DNA"/>
</dbReference>
<gene>
    <name evidence="3" type="ORF">Pmgp_00290</name>
</gene>
<evidence type="ECO:0000313" key="3">
    <source>
        <dbReference type="EMBL" id="TEB13396.1"/>
    </source>
</evidence>
<proteinExistence type="predicted"/>
<feature type="region of interest" description="Disordered" evidence="2">
    <location>
        <begin position="1"/>
        <end position="28"/>
    </location>
</feature>
<evidence type="ECO:0000313" key="4">
    <source>
        <dbReference type="Proteomes" id="UP000297597"/>
    </source>
</evidence>
<dbReference type="Proteomes" id="UP000297597">
    <property type="component" value="Unassembled WGS sequence"/>
</dbReference>
<comment type="caution">
    <text evidence="3">The sequence shown here is derived from an EMBL/GenBank/DDBJ whole genome shotgun (WGS) entry which is preliminary data.</text>
</comment>
<name>A0A4Y7RXC8_9FIRM</name>
<dbReference type="PROSITE" id="PS50084">
    <property type="entry name" value="KH_TYPE_1"/>
    <property type="match status" value="1"/>
</dbReference>
<reference evidence="3 4" key="1">
    <citation type="journal article" date="2018" name="Environ. Microbiol.">
        <title>Novel energy conservation strategies and behaviour of Pelotomaculum schinkii driving syntrophic propionate catabolism.</title>
        <authorList>
            <person name="Hidalgo-Ahumada C.A.P."/>
            <person name="Nobu M.K."/>
            <person name="Narihiro T."/>
            <person name="Tamaki H."/>
            <person name="Liu W.T."/>
            <person name="Kamagata Y."/>
            <person name="Stams A.J.M."/>
            <person name="Imachi H."/>
            <person name="Sousa D.Z."/>
        </authorList>
    </citation>
    <scope>NUCLEOTIDE SEQUENCE [LARGE SCALE GENOMIC DNA]</scope>
    <source>
        <strain evidence="3 4">MGP</strain>
    </source>
</reference>
<dbReference type="AlphaFoldDB" id="A0A4Y7RXC8"/>
<keyword evidence="1" id="KW-0694">RNA-binding</keyword>
<protein>
    <submittedName>
        <fullName evidence="3">Uncharacterized protein</fullName>
    </submittedName>
</protein>
<evidence type="ECO:0000256" key="1">
    <source>
        <dbReference type="PROSITE-ProRule" id="PRU00117"/>
    </source>
</evidence>
<accession>A0A4Y7RXC8</accession>